<reference evidence="1" key="1">
    <citation type="submission" date="2023-04" db="EMBL/GenBank/DDBJ databases">
        <authorList>
            <consortium name="ELIXIR-Norway"/>
        </authorList>
    </citation>
    <scope>NUCLEOTIDE SEQUENCE [LARGE SCALE GENOMIC DNA]</scope>
</reference>
<proteinExistence type="predicted"/>
<gene>
    <name evidence="1" type="ORF">MRATA1EN1_LOCUS2484</name>
</gene>
<keyword evidence="2" id="KW-1185">Reference proteome</keyword>
<accession>A0ABN8XYX3</accession>
<evidence type="ECO:0000313" key="1">
    <source>
        <dbReference type="EMBL" id="CAI9153522.1"/>
    </source>
</evidence>
<dbReference type="EMBL" id="OX459946">
    <property type="protein sequence ID" value="CAI9153522.1"/>
    <property type="molecule type" value="Genomic_DNA"/>
</dbReference>
<evidence type="ECO:0000313" key="2">
    <source>
        <dbReference type="Proteomes" id="UP001176941"/>
    </source>
</evidence>
<organism evidence="1 2">
    <name type="scientific">Rangifer tarandus platyrhynchus</name>
    <name type="common">Svalbard reindeer</name>
    <dbReference type="NCBI Taxonomy" id="3082113"/>
    <lineage>
        <taxon>Eukaryota</taxon>
        <taxon>Metazoa</taxon>
        <taxon>Chordata</taxon>
        <taxon>Craniata</taxon>
        <taxon>Vertebrata</taxon>
        <taxon>Euteleostomi</taxon>
        <taxon>Mammalia</taxon>
        <taxon>Eutheria</taxon>
        <taxon>Laurasiatheria</taxon>
        <taxon>Artiodactyla</taxon>
        <taxon>Ruminantia</taxon>
        <taxon>Pecora</taxon>
        <taxon>Cervidae</taxon>
        <taxon>Odocoileinae</taxon>
        <taxon>Rangifer</taxon>
    </lineage>
</organism>
<dbReference type="Proteomes" id="UP001176941">
    <property type="component" value="Chromosome 10"/>
</dbReference>
<name>A0ABN8XYX3_RANTA</name>
<sequence>MKRGPSRGLEPHEKKFFEKRQLRIKGPRYRSLRVGAGVLGPRLGDWTRAWTETRNSRVGNLAAPRVSAVSSLEPSFSSFSSLTCSGRGSGSGFRFVLTIHMANKTIPN</sequence>
<protein>
    <submittedName>
        <fullName evidence="1">Uncharacterized protein</fullName>
    </submittedName>
</protein>